<evidence type="ECO:0000313" key="5">
    <source>
        <dbReference type="RefSeq" id="XP_071906220.1"/>
    </source>
</evidence>
<feature type="compositionally biased region" description="Polar residues" evidence="2">
    <location>
        <begin position="259"/>
        <end position="270"/>
    </location>
</feature>
<dbReference type="SMART" id="SM00343">
    <property type="entry name" value="ZnF_C2HC"/>
    <property type="match status" value="1"/>
</dbReference>
<dbReference type="PANTHER" id="PTHR47481">
    <property type="match status" value="1"/>
</dbReference>
<gene>
    <name evidence="5" type="primary">LOC140007369</name>
</gene>
<dbReference type="SUPFAM" id="SSF57756">
    <property type="entry name" value="Retrovirus zinc finger-like domains"/>
    <property type="match status" value="1"/>
</dbReference>
<evidence type="ECO:0000256" key="2">
    <source>
        <dbReference type="SAM" id="MobiDB-lite"/>
    </source>
</evidence>
<evidence type="ECO:0000256" key="1">
    <source>
        <dbReference type="PROSITE-ProRule" id="PRU00047"/>
    </source>
</evidence>
<dbReference type="InterPro" id="IPR036875">
    <property type="entry name" value="Znf_CCHC_sf"/>
</dbReference>
<evidence type="ECO:0000259" key="3">
    <source>
        <dbReference type="PROSITE" id="PS50158"/>
    </source>
</evidence>
<dbReference type="Proteomes" id="UP001652660">
    <property type="component" value="Chromosome 5c"/>
</dbReference>
<organism evidence="4 5">
    <name type="scientific">Coffea arabica</name>
    <name type="common">Arabian coffee</name>
    <dbReference type="NCBI Taxonomy" id="13443"/>
    <lineage>
        <taxon>Eukaryota</taxon>
        <taxon>Viridiplantae</taxon>
        <taxon>Streptophyta</taxon>
        <taxon>Embryophyta</taxon>
        <taxon>Tracheophyta</taxon>
        <taxon>Spermatophyta</taxon>
        <taxon>Magnoliopsida</taxon>
        <taxon>eudicotyledons</taxon>
        <taxon>Gunneridae</taxon>
        <taxon>Pentapetalae</taxon>
        <taxon>asterids</taxon>
        <taxon>lamiids</taxon>
        <taxon>Gentianales</taxon>
        <taxon>Rubiaceae</taxon>
        <taxon>Ixoroideae</taxon>
        <taxon>Gardenieae complex</taxon>
        <taxon>Bertiereae - Coffeeae clade</taxon>
        <taxon>Coffeeae</taxon>
        <taxon>Coffea</taxon>
    </lineage>
</organism>
<accession>A0ABM4UG31</accession>
<evidence type="ECO:0000313" key="4">
    <source>
        <dbReference type="Proteomes" id="UP001652660"/>
    </source>
</evidence>
<dbReference type="PANTHER" id="PTHR47481:SF14">
    <property type="entry name" value="RETROTRANSPOSON COPIA-LIKE N-TERMINAL DOMAIN-CONTAINING PROTEIN"/>
    <property type="match status" value="1"/>
</dbReference>
<dbReference type="RefSeq" id="XP_071906220.1">
    <property type="nucleotide sequence ID" value="XM_072050119.1"/>
</dbReference>
<dbReference type="Pfam" id="PF14223">
    <property type="entry name" value="Retrotran_gag_2"/>
    <property type="match status" value="1"/>
</dbReference>
<dbReference type="GeneID" id="140007369"/>
<keyword evidence="1" id="KW-0863">Zinc-finger</keyword>
<reference evidence="5" key="1">
    <citation type="submission" date="2025-08" db="UniProtKB">
        <authorList>
            <consortium name="RefSeq"/>
        </authorList>
    </citation>
    <scope>IDENTIFICATION</scope>
    <source>
        <tissue evidence="5">Leaves</tissue>
    </source>
</reference>
<keyword evidence="1" id="KW-0479">Metal-binding</keyword>
<name>A0ABM4UG31_COFAR</name>
<dbReference type="PROSITE" id="PS50158">
    <property type="entry name" value="ZF_CCHC"/>
    <property type="match status" value="1"/>
</dbReference>
<sequence>MDPNYLHNCHVFIFDGKNDFEVWRSMMKNFFQNIGVWNIVETGYTEPIEGIELSSDAVKELERNRQLDCKAMYYLNTQVQLHVAKKFIHAKSAKEAWTILVNLNRGAANVRKIRLQELRRQFELSQMKSTESVKDFIGTIKEIVNDMESNGENLEEVRVVENVLRSLATKFHTKKTVLEATKDLDNLSLAELEGELLTYEMSLNQQLSDTVEEVLQAKVDHPKGKEGVNRMDTNQRRQNFRGRERGGRGNFRGRGRGNYSYQPRNNFNGDQENSQQQSQRNNFQRRDRSNVQCYNCGKIDHYQNECWSNEEVYAKVAENSSDREETLLFSSSTSEESMKNDWFIDSGCSNHMCGKKEMFSDLDESFHASVRFGNNEKVPVLGKGKIRIILQDGSSNYISDVFYVPSLYHNLLSLGQLSEKGYDLHFKYGDGTISDEKLGLIAKVKMNRSRL</sequence>
<keyword evidence="4" id="KW-1185">Reference proteome</keyword>
<feature type="compositionally biased region" description="Basic and acidic residues" evidence="2">
    <location>
        <begin position="219"/>
        <end position="247"/>
    </location>
</feature>
<keyword evidence="1" id="KW-0862">Zinc</keyword>
<dbReference type="Pfam" id="PF22936">
    <property type="entry name" value="Pol_BBD"/>
    <property type="match status" value="1"/>
</dbReference>
<feature type="region of interest" description="Disordered" evidence="2">
    <location>
        <begin position="219"/>
        <end position="286"/>
    </location>
</feature>
<feature type="domain" description="CCHC-type" evidence="3">
    <location>
        <begin position="293"/>
        <end position="306"/>
    </location>
</feature>
<feature type="compositionally biased region" description="Low complexity" evidence="2">
    <location>
        <begin position="271"/>
        <end position="282"/>
    </location>
</feature>
<dbReference type="Gene3D" id="4.10.60.10">
    <property type="entry name" value="Zinc finger, CCHC-type"/>
    <property type="match status" value="1"/>
</dbReference>
<dbReference type="InterPro" id="IPR001878">
    <property type="entry name" value="Znf_CCHC"/>
</dbReference>
<dbReference type="InterPro" id="IPR054722">
    <property type="entry name" value="PolX-like_BBD"/>
</dbReference>
<proteinExistence type="predicted"/>
<protein>
    <recommendedName>
        <fullName evidence="3">CCHC-type domain-containing protein</fullName>
    </recommendedName>
</protein>